<comment type="caution">
    <text evidence="2">The sequence shown here is derived from an EMBL/GenBank/DDBJ whole genome shotgun (WGS) entry which is preliminary data.</text>
</comment>
<feature type="compositionally biased region" description="Polar residues" evidence="1">
    <location>
        <begin position="278"/>
        <end position="288"/>
    </location>
</feature>
<feature type="compositionally biased region" description="Polar residues" evidence="1">
    <location>
        <begin position="187"/>
        <end position="210"/>
    </location>
</feature>
<dbReference type="EMBL" id="WJBH02000105">
    <property type="protein sequence ID" value="KAI9550680.1"/>
    <property type="molecule type" value="Genomic_DNA"/>
</dbReference>
<sequence>MDTNLFKKALEPYGKIKKVEYETPALSLLKTKREKLTIEMIVKKNIPSFIIVMDNRFAVSYPRQIKTCARCDSENHEARHCDAGRKSYSQAVGGSPAIALAIETLQEIVNEAERSVVKKPNEEESEAENISETSESEIEEECRKKKRERKGSEDSDKIKKDDKLKRLKKRIKPNVKAARVYQREQKNGNNTANIQTHGEKVNSPTENEINNDWPVSMNKEPSQAENEIAEIFPDRENSEKIRSTNLTSEREESMEGEEDQEFYSDIPPEIEGEERDPTNQNTNFTPIL</sequence>
<reference evidence="2" key="1">
    <citation type="submission" date="2022-05" db="EMBL/GenBank/DDBJ databases">
        <title>A multi-omics perspective on studying reproductive biology in Daphnia sinensis.</title>
        <authorList>
            <person name="Jia J."/>
        </authorList>
    </citation>
    <scope>NUCLEOTIDE SEQUENCE</scope>
    <source>
        <strain evidence="2">WSL</strain>
    </source>
</reference>
<feature type="region of interest" description="Disordered" evidence="1">
    <location>
        <begin position="116"/>
        <end position="288"/>
    </location>
</feature>
<feature type="compositionally biased region" description="Acidic residues" evidence="1">
    <location>
        <begin position="254"/>
        <end position="274"/>
    </location>
</feature>
<keyword evidence="3" id="KW-1185">Reference proteome</keyword>
<organism evidence="2 3">
    <name type="scientific">Daphnia sinensis</name>
    <dbReference type="NCBI Taxonomy" id="1820382"/>
    <lineage>
        <taxon>Eukaryota</taxon>
        <taxon>Metazoa</taxon>
        <taxon>Ecdysozoa</taxon>
        <taxon>Arthropoda</taxon>
        <taxon>Crustacea</taxon>
        <taxon>Branchiopoda</taxon>
        <taxon>Diplostraca</taxon>
        <taxon>Cladocera</taxon>
        <taxon>Anomopoda</taxon>
        <taxon>Daphniidae</taxon>
        <taxon>Daphnia</taxon>
        <taxon>Daphnia similis group</taxon>
    </lineage>
</organism>
<protein>
    <submittedName>
        <fullName evidence="2">Uncharacterized protein</fullName>
    </submittedName>
</protein>
<proteinExistence type="predicted"/>
<dbReference type="AlphaFoldDB" id="A0AAD5PPN3"/>
<feature type="compositionally biased region" description="Basic and acidic residues" evidence="1">
    <location>
        <begin position="232"/>
        <end position="253"/>
    </location>
</feature>
<evidence type="ECO:0000313" key="3">
    <source>
        <dbReference type="Proteomes" id="UP000820818"/>
    </source>
</evidence>
<name>A0AAD5PPN3_9CRUS</name>
<gene>
    <name evidence="2" type="ORF">GHT06_006312</name>
</gene>
<feature type="compositionally biased region" description="Basic and acidic residues" evidence="1">
    <location>
        <begin position="150"/>
        <end position="164"/>
    </location>
</feature>
<dbReference type="Proteomes" id="UP000820818">
    <property type="component" value="Unassembled WGS sequence"/>
</dbReference>
<evidence type="ECO:0000256" key="1">
    <source>
        <dbReference type="SAM" id="MobiDB-lite"/>
    </source>
</evidence>
<evidence type="ECO:0000313" key="2">
    <source>
        <dbReference type="EMBL" id="KAI9550680.1"/>
    </source>
</evidence>
<feature type="compositionally biased region" description="Acidic residues" evidence="1">
    <location>
        <begin position="123"/>
        <end position="140"/>
    </location>
</feature>
<accession>A0AAD5PPN3</accession>